<sequence length="60" mass="6679">MAGETETAEFLFSLVAETCTLRSNHRQWNKHTGSLREKSTVHVTARPGGWMMGFALLSPT</sequence>
<dbReference type="EMBL" id="QZMU01000001">
    <property type="protein sequence ID" value="RRQ22299.1"/>
    <property type="molecule type" value="Genomic_DNA"/>
</dbReference>
<gene>
    <name evidence="1" type="ORF">D6C00_10285</name>
</gene>
<dbReference type="Proteomes" id="UP000287798">
    <property type="component" value="Unassembled WGS sequence"/>
</dbReference>
<dbReference type="AlphaFoldDB" id="A0A426QKL9"/>
<proteinExistence type="predicted"/>
<name>A0A426QKL9_9GAMM</name>
<protein>
    <submittedName>
        <fullName evidence="1">Uncharacterized protein</fullName>
    </submittedName>
</protein>
<organism evidence="1 2">
    <name type="scientific">Thiohalobacter thiocyanaticus</name>
    <dbReference type="NCBI Taxonomy" id="585455"/>
    <lineage>
        <taxon>Bacteria</taxon>
        <taxon>Pseudomonadati</taxon>
        <taxon>Pseudomonadota</taxon>
        <taxon>Gammaproteobacteria</taxon>
        <taxon>Thiohalobacterales</taxon>
        <taxon>Thiohalobacteraceae</taxon>
        <taxon>Thiohalobacter</taxon>
    </lineage>
</organism>
<reference evidence="1 2" key="1">
    <citation type="journal article" date="2010" name="Int. J. Syst. Evol. Microbiol.">
        <title>Thiohalobacter thiocyanaticus gen. nov., sp. nov., a moderately halophilic, sulfur-oxidizing gammaproteobacterium from hypersaline lakes, that utilizes thiocyanate.</title>
        <authorList>
            <person name="Sorokin D.Y."/>
            <person name="Kovaleva O.L."/>
            <person name="Tourova T.P."/>
            <person name="Muyzer G."/>
        </authorList>
    </citation>
    <scope>NUCLEOTIDE SEQUENCE [LARGE SCALE GENOMIC DNA]</scope>
    <source>
        <strain evidence="1 2">Hrh1</strain>
    </source>
</reference>
<keyword evidence="2" id="KW-1185">Reference proteome</keyword>
<accession>A0A426QKL9</accession>
<comment type="caution">
    <text evidence="1">The sequence shown here is derived from an EMBL/GenBank/DDBJ whole genome shotgun (WGS) entry which is preliminary data.</text>
</comment>
<evidence type="ECO:0000313" key="2">
    <source>
        <dbReference type="Proteomes" id="UP000287798"/>
    </source>
</evidence>
<evidence type="ECO:0000313" key="1">
    <source>
        <dbReference type="EMBL" id="RRQ22299.1"/>
    </source>
</evidence>